<name>A0A0B6ALK6_PRIM2</name>
<dbReference type="HOGENOM" id="CLU_046737_12_3_9"/>
<evidence type="ECO:0000256" key="1">
    <source>
        <dbReference type="PROSITE-ProRule" id="PRU00285"/>
    </source>
</evidence>
<dbReference type="KEGG" id="bmeg:BG04_5613"/>
<dbReference type="Gene3D" id="2.60.40.790">
    <property type="match status" value="1"/>
</dbReference>
<keyword evidence="6" id="KW-0614">Plasmid</keyword>
<dbReference type="InterPro" id="IPR002068">
    <property type="entry name" value="A-crystallin/Hsp20_dom"/>
</dbReference>
<dbReference type="Proteomes" id="UP000031829">
    <property type="component" value="Plasmid pBMV_2"/>
</dbReference>
<accession>A0A0B6ALK6</accession>
<dbReference type="EMBL" id="CP009921">
    <property type="protein sequence ID" value="AJI25539.1"/>
    <property type="molecule type" value="Genomic_DNA"/>
</dbReference>
<dbReference type="RefSeq" id="WP_034655810.1">
    <property type="nucleotide sequence ID" value="NZ_BCVB01000023.1"/>
</dbReference>
<dbReference type="InterPro" id="IPR008978">
    <property type="entry name" value="HSP20-like_chaperone"/>
</dbReference>
<evidence type="ECO:0000313" key="6">
    <source>
        <dbReference type="EMBL" id="AJI25765.1"/>
    </source>
</evidence>
<reference evidence="6 7" key="1">
    <citation type="journal article" date="2015" name="Genome Announc.">
        <title>Complete genome sequences for 35 biothreat assay-relevant bacillus species.</title>
        <authorList>
            <person name="Johnson S.L."/>
            <person name="Daligault H.E."/>
            <person name="Davenport K.W."/>
            <person name="Jaissle J."/>
            <person name="Frey K.G."/>
            <person name="Ladner J.T."/>
            <person name="Broomall S.M."/>
            <person name="Bishop-Lilly K.A."/>
            <person name="Bruce D.C."/>
            <person name="Gibbons H.S."/>
            <person name="Coyne S.R."/>
            <person name="Lo C.C."/>
            <person name="Meincke L."/>
            <person name="Munk A.C."/>
            <person name="Koroleva G.I."/>
            <person name="Rosenzweig C.N."/>
            <person name="Palacios G.F."/>
            <person name="Redden C.L."/>
            <person name="Minogue T.D."/>
            <person name="Chain P.S."/>
        </authorList>
    </citation>
    <scope>NUCLEOTIDE SEQUENCE [LARGE SCALE GENOMIC DNA]</scope>
    <source>
        <strain evidence="6">ATCC 14581</strain>
        <strain evidence="7">ATCC 14581 / DSM 32 / JCM 2506 / NBRC 15308 / NCIMB 9376 / NCTC 10342 / NRRL B-14308 / VKM B-512</strain>
        <plasmid evidence="6 7">pBMV_2</plasmid>
    </source>
</reference>
<dbReference type="Pfam" id="PF00011">
    <property type="entry name" value="HSP20"/>
    <property type="match status" value="1"/>
</dbReference>
<dbReference type="SUPFAM" id="SSF49764">
    <property type="entry name" value="HSP20-like chaperones"/>
    <property type="match status" value="1"/>
</dbReference>
<protein>
    <submittedName>
        <fullName evidence="6">Hsp20/alpha crystallin family protein</fullName>
    </submittedName>
</protein>
<dbReference type="AlphaFoldDB" id="A0A0B6ALK6"/>
<dbReference type="GeneID" id="93645897"/>
<dbReference type="InterPro" id="IPR031107">
    <property type="entry name" value="Small_HSP"/>
</dbReference>
<dbReference type="InterPro" id="IPR007052">
    <property type="entry name" value="CS_dom"/>
</dbReference>
<geneLocation type="plasmid" evidence="6 7">
    <name>pBMV_2</name>
</geneLocation>
<dbReference type="PANTHER" id="PTHR11527">
    <property type="entry name" value="HEAT-SHOCK PROTEIN 20 FAMILY MEMBER"/>
    <property type="match status" value="1"/>
</dbReference>
<evidence type="ECO:0000259" key="4">
    <source>
        <dbReference type="PROSITE" id="PS51203"/>
    </source>
</evidence>
<comment type="similarity">
    <text evidence="1 2">Belongs to the small heat shock protein (HSP20) family.</text>
</comment>
<proteinExistence type="inferred from homology"/>
<organism evidence="6 7">
    <name type="scientific">Priestia megaterium (strain ATCC 14581 / DSM 32 / CCUG 1817 / JCM 2506 / NBRC 15308 / NCIMB 9376 / NCTC 10342 / NRRL B-14308 / VKM B-512 / Ford 19)</name>
    <name type="common">Bacillus megaterium</name>
    <dbReference type="NCBI Taxonomy" id="1348623"/>
    <lineage>
        <taxon>Bacteria</taxon>
        <taxon>Bacillati</taxon>
        <taxon>Bacillota</taxon>
        <taxon>Bacilli</taxon>
        <taxon>Bacillales</taxon>
        <taxon>Bacillaceae</taxon>
        <taxon>Priestia</taxon>
    </lineage>
</organism>
<dbReference type="EMBL" id="CP009921">
    <property type="protein sequence ID" value="AJI25765.1"/>
    <property type="molecule type" value="Genomic_DNA"/>
</dbReference>
<dbReference type="KEGG" id="bmeg:BG04_5778"/>
<feature type="domain" description="SHSP" evidence="3">
    <location>
        <begin position="32"/>
        <end position="145"/>
    </location>
</feature>
<dbReference type="PROSITE" id="PS51203">
    <property type="entry name" value="CS"/>
    <property type="match status" value="1"/>
</dbReference>
<dbReference type="PROSITE" id="PS01031">
    <property type="entry name" value="SHSP"/>
    <property type="match status" value="1"/>
</dbReference>
<evidence type="ECO:0000313" key="5">
    <source>
        <dbReference type="EMBL" id="AJI25539.1"/>
    </source>
</evidence>
<evidence type="ECO:0000313" key="7">
    <source>
        <dbReference type="Proteomes" id="UP000031829"/>
    </source>
</evidence>
<gene>
    <name evidence="6" type="ORF">BG04_5613</name>
    <name evidence="5" type="ORF">BG04_5778</name>
</gene>
<feature type="domain" description="CS" evidence="4">
    <location>
        <begin position="36"/>
        <end position="145"/>
    </location>
</feature>
<evidence type="ECO:0000256" key="2">
    <source>
        <dbReference type="RuleBase" id="RU003616"/>
    </source>
</evidence>
<evidence type="ECO:0000259" key="3">
    <source>
        <dbReference type="PROSITE" id="PS01031"/>
    </source>
</evidence>
<dbReference type="CDD" id="cd06464">
    <property type="entry name" value="ACD_sHsps-like"/>
    <property type="match status" value="1"/>
</dbReference>
<sequence>MALVPYDPFRQLSNMRKDFERFFSDFPSTLGTETNFGEIRVDVHETENEVVVTCDIPGLQSKEDVNVTVENNTLSISGSTTRTNEVKEENMHRKERFLGRFHRSVHLPSSVSNEGTKASYKNGVLEVRMPKLAKDETKKIDVDFH</sequence>